<dbReference type="EMBL" id="KQ085883">
    <property type="protein sequence ID" value="KLO20025.1"/>
    <property type="molecule type" value="Genomic_DNA"/>
</dbReference>
<protein>
    <recommendedName>
        <fullName evidence="10">ethanolamine-phosphate cytidylyltransferase</fullName>
        <ecNumber evidence="10">2.7.7.14</ecNumber>
    </recommendedName>
    <alternativeName>
        <fullName evidence="11">CTP:phosphoethanolamine cytidylyltransferase</fullName>
    </alternativeName>
</protein>
<evidence type="ECO:0000256" key="8">
    <source>
        <dbReference type="ARBA" id="ARBA00023264"/>
    </source>
</evidence>
<dbReference type="Proteomes" id="UP000053477">
    <property type="component" value="Unassembled WGS sequence"/>
</dbReference>
<evidence type="ECO:0000256" key="7">
    <source>
        <dbReference type="ARBA" id="ARBA00023209"/>
    </source>
</evidence>
<keyword evidence="4" id="KW-0808">Transferase</keyword>
<keyword evidence="5" id="KW-0548">Nucleotidyltransferase</keyword>
<evidence type="ECO:0000256" key="5">
    <source>
        <dbReference type="ARBA" id="ARBA00022695"/>
    </source>
</evidence>
<evidence type="ECO:0000256" key="3">
    <source>
        <dbReference type="ARBA" id="ARBA00022516"/>
    </source>
</evidence>
<comment type="pathway">
    <text evidence="1">Lipid metabolism.</text>
</comment>
<keyword evidence="12" id="KW-0472">Membrane</keyword>
<evidence type="ECO:0000256" key="11">
    <source>
        <dbReference type="ARBA" id="ARBA00031473"/>
    </source>
</evidence>
<evidence type="ECO:0000256" key="2">
    <source>
        <dbReference type="ARBA" id="ARBA00010101"/>
    </source>
</evidence>
<keyword evidence="3" id="KW-0444">Lipid biosynthesis</keyword>
<keyword evidence="16" id="KW-1185">Reference proteome</keyword>
<dbReference type="FunCoup" id="A0A0H2S6V8">
    <property type="interactions" value="454"/>
</dbReference>
<dbReference type="GO" id="GO:0006646">
    <property type="term" value="P:phosphatidylethanolamine biosynthetic process"/>
    <property type="evidence" value="ECO:0007669"/>
    <property type="project" value="UniProtKB-UniPathway"/>
</dbReference>
<gene>
    <name evidence="15" type="ORF">SCHPADRAFT_934648</name>
</gene>
<keyword evidence="12" id="KW-1133">Transmembrane helix</keyword>
<sequence length="489" mass="54339">MWQRIRSAKVGGSLLTPSSRLPALLTDLMLLVLTIRKVYSHDVTGDDSKRSKLVSAIAHDQILYFIGFLFVAGVNIPIIAFNPLLICVAFGFVLGFPLIMGCRMFLNLREIADESEVPNEITLSELVFASGALSGGQSNILSGISRRTIPYAHANAARQAKELIAEPVEVVVGVHSDEEITRHKGPPLFDEKERYALVRNCRWVSRVEEDVPYATQPDVFEKYNVDLIVHGDDPAIDAEGNDCYAIPKALGRYKEVKRTEGISTTSLIDRILYPERLSDIRKADTNHLRNLLQLFSESCVPRLPVIELRSPSADVELLFQSSDIGRGQEIVAYIDGSWDCFCAAHVDLLQSARDATKKLFPDDVIVKLVVGIDDDRAAQERIGESPIFLQCERALDVAQCRFVDAIVMKSAQDLSSGTLLALGVRAVVCWDEQRMPSEASKGKDLVYVDIASHSNGKGSRFYTSKKLRERLQSNLAAYEARQIRKSSRT</sequence>
<dbReference type="InterPro" id="IPR004821">
    <property type="entry name" value="Cyt_trans-like"/>
</dbReference>
<feature type="signal peptide" evidence="13">
    <location>
        <begin position="1"/>
        <end position="40"/>
    </location>
</feature>
<proteinExistence type="inferred from homology"/>
<name>A0A0H2S6V8_9AGAM</name>
<keyword evidence="7" id="KW-0594">Phospholipid biosynthesis</keyword>
<evidence type="ECO:0000256" key="1">
    <source>
        <dbReference type="ARBA" id="ARBA00005189"/>
    </source>
</evidence>
<evidence type="ECO:0000259" key="14">
    <source>
        <dbReference type="Pfam" id="PF01467"/>
    </source>
</evidence>
<evidence type="ECO:0000256" key="9">
    <source>
        <dbReference type="ARBA" id="ARBA00024191"/>
    </source>
</evidence>
<feature type="domain" description="Cytidyltransferase-like" evidence="14">
    <location>
        <begin position="151"/>
        <end position="269"/>
    </location>
</feature>
<evidence type="ECO:0000313" key="16">
    <source>
        <dbReference type="Proteomes" id="UP000053477"/>
    </source>
</evidence>
<dbReference type="SUPFAM" id="SSF52374">
    <property type="entry name" value="Nucleotidylyl transferase"/>
    <property type="match status" value="2"/>
</dbReference>
<feature type="transmembrane region" description="Helical" evidence="12">
    <location>
        <begin position="78"/>
        <end position="99"/>
    </location>
</feature>
<evidence type="ECO:0000256" key="12">
    <source>
        <dbReference type="SAM" id="Phobius"/>
    </source>
</evidence>
<dbReference type="Pfam" id="PF01467">
    <property type="entry name" value="CTP_transf_like"/>
    <property type="match status" value="1"/>
</dbReference>
<evidence type="ECO:0000256" key="13">
    <source>
        <dbReference type="SAM" id="SignalP"/>
    </source>
</evidence>
<dbReference type="InterPro" id="IPR014729">
    <property type="entry name" value="Rossmann-like_a/b/a_fold"/>
</dbReference>
<dbReference type="EC" id="2.7.7.14" evidence="10"/>
<comment type="pathway">
    <text evidence="9">Phospholipid metabolism; phosphatidylethanolamine biosynthesis; phosphatidylethanolamine from ethanolamine: step 2/3.</text>
</comment>
<dbReference type="UniPathway" id="UPA00558">
    <property type="reaction ID" value="UER00742"/>
</dbReference>
<dbReference type="PANTHER" id="PTHR45780">
    <property type="entry name" value="ETHANOLAMINE-PHOSPHATE CYTIDYLYLTRANSFERASE"/>
    <property type="match status" value="1"/>
</dbReference>
<dbReference type="InParanoid" id="A0A0H2S6V8"/>
<keyword evidence="12" id="KW-0812">Transmembrane</keyword>
<dbReference type="GO" id="GO:0004306">
    <property type="term" value="F:ethanolamine-phosphate cytidylyltransferase activity"/>
    <property type="evidence" value="ECO:0007669"/>
    <property type="project" value="UniProtKB-EC"/>
</dbReference>
<dbReference type="PANTHER" id="PTHR45780:SF2">
    <property type="entry name" value="ETHANOLAMINE-PHOSPHATE CYTIDYLYLTRANSFERASE"/>
    <property type="match status" value="1"/>
</dbReference>
<dbReference type="Gene3D" id="3.40.50.620">
    <property type="entry name" value="HUPs"/>
    <property type="match status" value="2"/>
</dbReference>
<evidence type="ECO:0000256" key="10">
    <source>
        <dbReference type="ARBA" id="ARBA00024221"/>
    </source>
</evidence>
<dbReference type="GO" id="GO:0005737">
    <property type="term" value="C:cytoplasm"/>
    <property type="evidence" value="ECO:0007669"/>
    <property type="project" value="TreeGrafter"/>
</dbReference>
<evidence type="ECO:0000256" key="6">
    <source>
        <dbReference type="ARBA" id="ARBA00023098"/>
    </source>
</evidence>
<reference evidence="15 16" key="1">
    <citation type="submission" date="2015-04" db="EMBL/GenBank/DDBJ databases">
        <title>Complete genome sequence of Schizopora paradoxa KUC8140, a cosmopolitan wood degrader in East Asia.</title>
        <authorList>
            <consortium name="DOE Joint Genome Institute"/>
            <person name="Min B."/>
            <person name="Park H."/>
            <person name="Jang Y."/>
            <person name="Kim J.-J."/>
            <person name="Kim K.H."/>
            <person name="Pangilinan J."/>
            <person name="Lipzen A."/>
            <person name="Riley R."/>
            <person name="Grigoriev I.V."/>
            <person name="Spatafora J.W."/>
            <person name="Choi I.-G."/>
        </authorList>
    </citation>
    <scope>NUCLEOTIDE SEQUENCE [LARGE SCALE GENOMIC DNA]</scope>
    <source>
        <strain evidence="15 16">KUC8140</strain>
    </source>
</reference>
<dbReference type="InterPro" id="IPR044608">
    <property type="entry name" value="Ect1/PCYT2"/>
</dbReference>
<dbReference type="AlphaFoldDB" id="A0A0H2S6V8"/>
<dbReference type="STRING" id="27342.A0A0H2S6V8"/>
<keyword evidence="8" id="KW-1208">Phospholipid metabolism</keyword>
<evidence type="ECO:0000256" key="4">
    <source>
        <dbReference type="ARBA" id="ARBA00022679"/>
    </source>
</evidence>
<keyword evidence="6" id="KW-0443">Lipid metabolism</keyword>
<comment type="similarity">
    <text evidence="2">Belongs to the cytidylyltransferase family.</text>
</comment>
<dbReference type="NCBIfam" id="TIGR00125">
    <property type="entry name" value="cyt_tran_rel"/>
    <property type="match status" value="1"/>
</dbReference>
<accession>A0A0H2S6V8</accession>
<organism evidence="15 16">
    <name type="scientific">Schizopora paradoxa</name>
    <dbReference type="NCBI Taxonomy" id="27342"/>
    <lineage>
        <taxon>Eukaryota</taxon>
        <taxon>Fungi</taxon>
        <taxon>Dikarya</taxon>
        <taxon>Basidiomycota</taxon>
        <taxon>Agaricomycotina</taxon>
        <taxon>Agaricomycetes</taxon>
        <taxon>Hymenochaetales</taxon>
        <taxon>Schizoporaceae</taxon>
        <taxon>Schizopora</taxon>
    </lineage>
</organism>
<dbReference type="OrthoDB" id="17102at2759"/>
<keyword evidence="13" id="KW-0732">Signal</keyword>
<evidence type="ECO:0000313" key="15">
    <source>
        <dbReference type="EMBL" id="KLO20025.1"/>
    </source>
</evidence>
<feature type="chain" id="PRO_5005202440" description="ethanolamine-phosphate cytidylyltransferase" evidence="13">
    <location>
        <begin position="41"/>
        <end position="489"/>
    </location>
</feature>